<evidence type="ECO:0000313" key="1">
    <source>
        <dbReference type="EMBL" id="ADR21942.1"/>
    </source>
</evidence>
<accession>E4TTB2</accession>
<dbReference type="HOGENOM" id="CLU_161213_0_0_10"/>
<keyword evidence="2" id="KW-1185">Reference proteome</keyword>
<dbReference type="Proteomes" id="UP000008720">
    <property type="component" value="Chromosome"/>
</dbReference>
<sequence length="121" mass="14772">MNLFSSEHQLESKEKFSEKIREHFLELTDGKLPNLLFNDLCELITNYQYDQNKRFWKQYPKSRKRYSQLKIEDLNHPFIQYLIIDYLKPMADYRTFAKILLNMNDEELSALEVSKHQYETK</sequence>
<dbReference type="eggNOG" id="ENOG50333C2">
    <property type="taxonomic scope" value="Bacteria"/>
</dbReference>
<dbReference type="OrthoDB" id="1441430at2"/>
<organism evidence="1 2">
    <name type="scientific">Marivirga tractuosa (strain ATCC 23168 / DSM 4126 / NBRC 15989 / NCIMB 1408 / VKM B-1430 / H-43)</name>
    <name type="common">Microscilla tractuosa</name>
    <name type="synonym">Flexibacter tractuosus</name>
    <dbReference type="NCBI Taxonomy" id="643867"/>
    <lineage>
        <taxon>Bacteria</taxon>
        <taxon>Pseudomonadati</taxon>
        <taxon>Bacteroidota</taxon>
        <taxon>Cytophagia</taxon>
        <taxon>Cytophagales</taxon>
        <taxon>Marivirgaceae</taxon>
        <taxon>Marivirga</taxon>
    </lineage>
</organism>
<dbReference type="AlphaFoldDB" id="E4TTB2"/>
<gene>
    <name evidence="1" type="ordered locus">Ftrac_1957</name>
</gene>
<reference evidence="1 2" key="1">
    <citation type="journal article" date="2011" name="Stand. Genomic Sci.">
        <title>Complete genome sequence of Marivirga tractuosa type strain (H-43).</title>
        <authorList>
            <person name="Pagani I."/>
            <person name="Chertkov O."/>
            <person name="Lapidus A."/>
            <person name="Lucas S."/>
            <person name="Del Rio T.G."/>
            <person name="Tice H."/>
            <person name="Copeland A."/>
            <person name="Cheng J.F."/>
            <person name="Nolan M."/>
            <person name="Saunders E."/>
            <person name="Pitluck S."/>
            <person name="Held B."/>
            <person name="Goodwin L."/>
            <person name="Liolios K."/>
            <person name="Ovchinikova G."/>
            <person name="Ivanova N."/>
            <person name="Mavromatis K."/>
            <person name="Pati A."/>
            <person name="Chen A."/>
            <person name="Palaniappan K."/>
            <person name="Land M."/>
            <person name="Hauser L."/>
            <person name="Jeffries C.D."/>
            <person name="Detter J.C."/>
            <person name="Han C."/>
            <person name="Tapia R."/>
            <person name="Ngatchou-Djao O.D."/>
            <person name="Rohde M."/>
            <person name="Goker M."/>
            <person name="Spring S."/>
            <person name="Sikorski J."/>
            <person name="Woyke T."/>
            <person name="Bristow J."/>
            <person name="Eisen J.A."/>
            <person name="Markowitz V."/>
            <person name="Hugenholtz P."/>
            <person name="Klenk H.P."/>
            <person name="Kyrpides N.C."/>
        </authorList>
    </citation>
    <scope>NUCLEOTIDE SEQUENCE [LARGE SCALE GENOMIC DNA]</scope>
    <source>
        <strain evidence="2">ATCC 23168 / DSM 4126 / NBRC 15989 / NCIMB 1408 / VKM B-1430 / H-43</strain>
    </source>
</reference>
<proteinExistence type="predicted"/>
<dbReference type="KEGG" id="mtt:Ftrac_1957"/>
<dbReference type="RefSeq" id="WP_013454085.1">
    <property type="nucleotide sequence ID" value="NC_014759.1"/>
</dbReference>
<dbReference type="STRING" id="643867.Ftrac_1957"/>
<evidence type="ECO:0000313" key="2">
    <source>
        <dbReference type="Proteomes" id="UP000008720"/>
    </source>
</evidence>
<name>E4TTB2_MARTH</name>
<dbReference type="EMBL" id="CP002349">
    <property type="protein sequence ID" value="ADR21942.1"/>
    <property type="molecule type" value="Genomic_DNA"/>
</dbReference>
<protein>
    <submittedName>
        <fullName evidence="1">Uncharacterized protein</fullName>
    </submittedName>
</protein>